<dbReference type="STRING" id="1227077.SAMN04515668_1017"/>
<evidence type="ECO:0000313" key="9">
    <source>
        <dbReference type="Proteomes" id="UP000199029"/>
    </source>
</evidence>
<dbReference type="EMBL" id="FOXS01000001">
    <property type="protein sequence ID" value="SFP97144.1"/>
    <property type="molecule type" value="Genomic_DNA"/>
</dbReference>
<evidence type="ECO:0000256" key="2">
    <source>
        <dbReference type="ARBA" id="ARBA00006679"/>
    </source>
</evidence>
<evidence type="ECO:0000256" key="1">
    <source>
        <dbReference type="ARBA" id="ARBA00004651"/>
    </source>
</evidence>
<dbReference type="GO" id="GO:0005886">
    <property type="term" value="C:plasma membrane"/>
    <property type="evidence" value="ECO:0007669"/>
    <property type="project" value="UniProtKB-SubCell"/>
</dbReference>
<dbReference type="Pfam" id="PF07681">
    <property type="entry name" value="DoxX"/>
    <property type="match status" value="1"/>
</dbReference>
<protein>
    <submittedName>
        <fullName evidence="8">Uncharacterized membrane protein YphA, DoxX/SURF4 family</fullName>
    </submittedName>
</protein>
<feature type="transmembrane region" description="Helical" evidence="7">
    <location>
        <begin position="21"/>
        <end position="40"/>
    </location>
</feature>
<feature type="transmembrane region" description="Helical" evidence="7">
    <location>
        <begin position="85"/>
        <end position="102"/>
    </location>
</feature>
<sequence>MKNATTSLAAWRGPAADLGLFIFRLHLGVIMVLSGEPKLVPNDWFINQVADLGFVWPTPVLWAWLAAWGEFIGGFLLLLGLATRWAAFQLAFQFFVIAFLWYDKPDFFTGVYVQQELFWGFVLLIATGAGRWSLDSWLQGRNLLTPVRKAIATKVAVGTAAVVLVGVLATSPAVAGLVMGPIHSDLFIEPGKQFVLGGGQRGAFKVAAINKSKVAIEIKERPLGGGIFGRATLAPGQKGVIRFAAGSTAVLLNPSTSRANLDVKITGDTNLSMTYEPLK</sequence>
<keyword evidence="3" id="KW-1003">Cell membrane</keyword>
<evidence type="ECO:0000256" key="5">
    <source>
        <dbReference type="ARBA" id="ARBA00022989"/>
    </source>
</evidence>
<keyword evidence="6 7" id="KW-0472">Membrane</keyword>
<feature type="transmembrane region" description="Helical" evidence="7">
    <location>
        <begin position="155"/>
        <end position="179"/>
    </location>
</feature>
<feature type="transmembrane region" description="Helical" evidence="7">
    <location>
        <begin position="60"/>
        <end position="78"/>
    </location>
</feature>
<dbReference type="Proteomes" id="UP000199029">
    <property type="component" value="Unassembled WGS sequence"/>
</dbReference>
<dbReference type="OrthoDB" id="805991at2"/>
<organism evidence="8 9">
    <name type="scientific">Hymenobacter arizonensis</name>
    <name type="common">Siccationidurans arizonensis</name>
    <dbReference type="NCBI Taxonomy" id="1227077"/>
    <lineage>
        <taxon>Bacteria</taxon>
        <taxon>Pseudomonadati</taxon>
        <taxon>Bacteroidota</taxon>
        <taxon>Cytophagia</taxon>
        <taxon>Cytophagales</taxon>
        <taxon>Hymenobacteraceae</taxon>
        <taxon>Hymenobacter</taxon>
    </lineage>
</organism>
<comment type="similarity">
    <text evidence="2">Belongs to the DoxX family.</text>
</comment>
<evidence type="ECO:0000256" key="3">
    <source>
        <dbReference type="ARBA" id="ARBA00022475"/>
    </source>
</evidence>
<gene>
    <name evidence="8" type="ORF">SAMN04515668_1017</name>
</gene>
<accession>A0A1I5UPB5</accession>
<dbReference type="PANTHER" id="PTHR33452">
    <property type="entry name" value="OXIDOREDUCTASE CATD-RELATED"/>
    <property type="match status" value="1"/>
</dbReference>
<evidence type="ECO:0000313" key="8">
    <source>
        <dbReference type="EMBL" id="SFP97144.1"/>
    </source>
</evidence>
<keyword evidence="5 7" id="KW-1133">Transmembrane helix</keyword>
<dbReference type="RefSeq" id="WP_092669599.1">
    <property type="nucleotide sequence ID" value="NZ_FOXS01000001.1"/>
</dbReference>
<evidence type="ECO:0000256" key="7">
    <source>
        <dbReference type="SAM" id="Phobius"/>
    </source>
</evidence>
<dbReference type="AlphaFoldDB" id="A0A1I5UPB5"/>
<dbReference type="InterPro" id="IPR051907">
    <property type="entry name" value="DoxX-like_oxidoreductase"/>
</dbReference>
<evidence type="ECO:0000256" key="4">
    <source>
        <dbReference type="ARBA" id="ARBA00022692"/>
    </source>
</evidence>
<keyword evidence="9" id="KW-1185">Reference proteome</keyword>
<name>A0A1I5UPB5_HYMAR</name>
<proteinExistence type="inferred from homology"/>
<comment type="subcellular location">
    <subcellularLocation>
        <location evidence="1">Cell membrane</location>
        <topology evidence="1">Multi-pass membrane protein</topology>
    </subcellularLocation>
</comment>
<reference evidence="9" key="1">
    <citation type="submission" date="2016-10" db="EMBL/GenBank/DDBJ databases">
        <authorList>
            <person name="Varghese N."/>
            <person name="Submissions S."/>
        </authorList>
    </citation>
    <scope>NUCLEOTIDE SEQUENCE [LARGE SCALE GENOMIC DNA]</scope>
    <source>
        <strain evidence="9">OR362-8,ATCC BAA-1266,JCM 13504</strain>
    </source>
</reference>
<dbReference type="InterPro" id="IPR032808">
    <property type="entry name" value="DoxX"/>
</dbReference>
<keyword evidence="4 7" id="KW-0812">Transmembrane</keyword>
<feature type="transmembrane region" description="Helical" evidence="7">
    <location>
        <begin position="117"/>
        <end position="134"/>
    </location>
</feature>
<evidence type="ECO:0000256" key="6">
    <source>
        <dbReference type="ARBA" id="ARBA00023136"/>
    </source>
</evidence>
<dbReference type="PANTHER" id="PTHR33452:SF1">
    <property type="entry name" value="INNER MEMBRANE PROTEIN YPHA-RELATED"/>
    <property type="match status" value="1"/>
</dbReference>